<evidence type="ECO:0000313" key="2">
    <source>
        <dbReference type="Proteomes" id="UP000292452"/>
    </source>
</evidence>
<evidence type="ECO:0000313" key="1">
    <source>
        <dbReference type="EMBL" id="TBO55329.1"/>
    </source>
</evidence>
<proteinExistence type="predicted"/>
<dbReference type="Proteomes" id="UP000292452">
    <property type="component" value="Unassembled WGS sequence"/>
</dbReference>
<accession>A0A4Q9HLR5</accession>
<gene>
    <name evidence="1" type="ORF">EYS09_33845</name>
</gene>
<organism evidence="1 2">
    <name type="scientific">Streptomyces kasugaensis</name>
    <dbReference type="NCBI Taxonomy" id="1946"/>
    <lineage>
        <taxon>Bacteria</taxon>
        <taxon>Bacillati</taxon>
        <taxon>Actinomycetota</taxon>
        <taxon>Actinomycetes</taxon>
        <taxon>Kitasatosporales</taxon>
        <taxon>Streptomycetaceae</taxon>
        <taxon>Streptomyces</taxon>
    </lineage>
</organism>
<sequence>MSVQIVRFRTEPERVPEVEEAVRQLFAAVRDAAPEGIEYGAARVGDGAEFLLTLRIPEGAPNPLLAIPEAGAFRARIAEWAGAPVPPATLHMIGRYTG</sequence>
<reference evidence="1 2" key="1">
    <citation type="submission" date="2019-02" db="EMBL/GenBank/DDBJ databases">
        <title>Draft Genome Sequence of Streptomyces sp. AM-2504, identified by 16S rRNA comparative analysis as a Streptomyces Kasugaensis strain.</title>
        <authorList>
            <person name="Napolioni V."/>
            <person name="Giuliodori A.M."/>
            <person name="Spurio R."/>
            <person name="Fabbretti A."/>
        </authorList>
    </citation>
    <scope>NUCLEOTIDE SEQUENCE [LARGE SCALE GENOMIC DNA]</scope>
    <source>
        <strain evidence="1 2">AM-2504</strain>
    </source>
</reference>
<keyword evidence="2" id="KW-1185">Reference proteome</keyword>
<comment type="caution">
    <text evidence="1">The sequence shown here is derived from an EMBL/GenBank/DDBJ whole genome shotgun (WGS) entry which is preliminary data.</text>
</comment>
<dbReference type="EMBL" id="SIXH01000537">
    <property type="protein sequence ID" value="TBO55329.1"/>
    <property type="molecule type" value="Genomic_DNA"/>
</dbReference>
<name>A0A4Q9HLR5_STRKA</name>
<protein>
    <submittedName>
        <fullName evidence="1">Uncharacterized protein</fullName>
    </submittedName>
</protein>
<dbReference type="AlphaFoldDB" id="A0A4Q9HLR5"/>
<dbReference type="RefSeq" id="WP_131126087.1">
    <property type="nucleotide sequence ID" value="NZ_SIXH01000537.1"/>
</dbReference>